<evidence type="ECO:0000313" key="9">
    <source>
        <dbReference type="Proteomes" id="UP000054729"/>
    </source>
</evidence>
<dbReference type="AlphaFoldDB" id="A0A0W1A533"/>
<reference evidence="8 9" key="1">
    <citation type="submission" date="2015-11" db="EMBL/GenBank/DDBJ databases">
        <title>Genomic analysis of 38 Legionella species identifies large and diverse effector repertoires.</title>
        <authorList>
            <person name="Burstein D."/>
            <person name="Amaro F."/>
            <person name="Zusman T."/>
            <person name="Lifshitz Z."/>
            <person name="Cohen O."/>
            <person name="Gilbert J.A."/>
            <person name="Pupko T."/>
            <person name="Shuman H.A."/>
            <person name="Segal G."/>
        </authorList>
    </citation>
    <scope>NUCLEOTIDE SEQUENCE [LARGE SCALE GENOMIC DNA]</scope>
    <source>
        <strain evidence="8 9">ATCC 51914</strain>
    </source>
</reference>
<protein>
    <recommendedName>
        <fullName evidence="2">Histone-lysine N-methyltransferase, H3 lysine-79 specific</fullName>
        <ecNumber evidence="1">2.1.1.360</ecNumber>
    </recommendedName>
    <alternativeName>
        <fullName evidence="4">Histone H3-K79 methyltransferase</fullName>
    </alternativeName>
</protein>
<evidence type="ECO:0000256" key="2">
    <source>
        <dbReference type="ARBA" id="ARBA00020987"/>
    </source>
</evidence>
<comment type="catalytic activity">
    <reaction evidence="5">
        <text>L-lysyl(79)-[histone H3] + 3 S-adenosyl-L-methionine = N(6),N(6),N(6)-trimethyl-L-lysyl(79)-[histone H3] + 3 S-adenosyl-L-homocysteine + 3 H(+)</text>
        <dbReference type="Rhea" id="RHEA:60328"/>
        <dbReference type="Rhea" id="RHEA-COMP:15549"/>
        <dbReference type="Rhea" id="RHEA-COMP:15552"/>
        <dbReference type="ChEBI" id="CHEBI:15378"/>
        <dbReference type="ChEBI" id="CHEBI:29969"/>
        <dbReference type="ChEBI" id="CHEBI:57856"/>
        <dbReference type="ChEBI" id="CHEBI:59789"/>
        <dbReference type="ChEBI" id="CHEBI:61961"/>
        <dbReference type="EC" id="2.1.1.360"/>
    </reaction>
</comment>
<accession>A0A0W1A533</accession>
<dbReference type="Pfam" id="PF08123">
    <property type="entry name" value="DOT1"/>
    <property type="match status" value="1"/>
</dbReference>
<keyword evidence="6" id="KW-0472">Membrane</keyword>
<dbReference type="Proteomes" id="UP000054729">
    <property type="component" value="Unassembled WGS sequence"/>
</dbReference>
<evidence type="ECO:0000256" key="6">
    <source>
        <dbReference type="SAM" id="Phobius"/>
    </source>
</evidence>
<dbReference type="PATRIC" id="fig|66969.6.peg.2354"/>
<dbReference type="PANTHER" id="PTHR21451">
    <property type="entry name" value="HISTONE H3 METHYLTRANSFERASE"/>
    <property type="match status" value="1"/>
</dbReference>
<keyword evidence="9" id="KW-1185">Reference proteome</keyword>
<keyword evidence="6" id="KW-1133">Transmembrane helix</keyword>
<evidence type="ECO:0000256" key="3">
    <source>
        <dbReference type="ARBA" id="ARBA00022853"/>
    </source>
</evidence>
<feature type="transmembrane region" description="Helical" evidence="6">
    <location>
        <begin position="12"/>
        <end position="32"/>
    </location>
</feature>
<evidence type="ECO:0000259" key="7">
    <source>
        <dbReference type="Pfam" id="PF08123"/>
    </source>
</evidence>
<dbReference type="InterPro" id="IPR025789">
    <property type="entry name" value="DOT1_dom"/>
</dbReference>
<dbReference type="InterPro" id="IPR030445">
    <property type="entry name" value="H3-K79_meTrfase"/>
</dbReference>
<dbReference type="EMBL" id="LNZB01000051">
    <property type="protein sequence ID" value="KTD76442.1"/>
    <property type="molecule type" value="Genomic_DNA"/>
</dbReference>
<dbReference type="STRING" id="66969.Lwal_2164"/>
<keyword evidence="6" id="KW-0812">Transmembrane</keyword>
<comment type="caution">
    <text evidence="8">The sequence shown here is derived from an EMBL/GenBank/DDBJ whole genome shotgun (WGS) entry which is preliminary data.</text>
</comment>
<evidence type="ECO:0000313" key="8">
    <source>
        <dbReference type="EMBL" id="KTD76442.1"/>
    </source>
</evidence>
<gene>
    <name evidence="8" type="ORF">Lwal_2164</name>
</gene>
<dbReference type="Gene3D" id="3.40.50.150">
    <property type="entry name" value="Vaccinia Virus protein VP39"/>
    <property type="match status" value="1"/>
</dbReference>
<evidence type="ECO:0000256" key="5">
    <source>
        <dbReference type="ARBA" id="ARBA00047770"/>
    </source>
</evidence>
<sequence>MRKDKLTLPLTFNTLIALILVISFGFIAIYSVPIKNRHRISRWKSKLQLDKHAPIFESIFSEVNGFQLSQISKQNCNAIDYIYGEIEFLPFISLLSLVKPNTDTVFYDLGSGTGKAVIACAMVFPIKRAVGIELFPLLHEASWDRTAKLEVIDGYQCIQDKISFIQGNFLDINISDATLVFINASTLIGNSWNSLIKRLESTSSINTVITTTKPLKSGVFTMVNATCVEMSWGVVNAYIHHRP</sequence>
<dbReference type="InterPro" id="IPR029063">
    <property type="entry name" value="SAM-dependent_MTases_sf"/>
</dbReference>
<dbReference type="SUPFAM" id="SSF53335">
    <property type="entry name" value="S-adenosyl-L-methionine-dependent methyltransferases"/>
    <property type="match status" value="1"/>
</dbReference>
<name>A0A0W1A533_9GAMM</name>
<dbReference type="PANTHER" id="PTHR21451:SF19">
    <property type="entry name" value="ACTIVATED IN BLOCKED UNFOLDED PROTEIN RESPONSE"/>
    <property type="match status" value="1"/>
</dbReference>
<organism evidence="8 9">
    <name type="scientific">Legionella waltersii</name>
    <dbReference type="NCBI Taxonomy" id="66969"/>
    <lineage>
        <taxon>Bacteria</taxon>
        <taxon>Pseudomonadati</taxon>
        <taxon>Pseudomonadota</taxon>
        <taxon>Gammaproteobacteria</taxon>
        <taxon>Legionellales</taxon>
        <taxon>Legionellaceae</taxon>
        <taxon>Legionella</taxon>
    </lineage>
</organism>
<dbReference type="GO" id="GO:0051726">
    <property type="term" value="P:regulation of cell cycle"/>
    <property type="evidence" value="ECO:0007669"/>
    <property type="project" value="InterPro"/>
</dbReference>
<dbReference type="OrthoDB" id="5642812at2"/>
<evidence type="ECO:0000256" key="4">
    <source>
        <dbReference type="ARBA" id="ARBA00029821"/>
    </source>
</evidence>
<dbReference type="EC" id="2.1.1.360" evidence="1"/>
<evidence type="ECO:0000256" key="1">
    <source>
        <dbReference type="ARBA" id="ARBA00012190"/>
    </source>
</evidence>
<keyword evidence="3" id="KW-0156">Chromatin regulator</keyword>
<proteinExistence type="predicted"/>
<dbReference type="GO" id="GO:0140956">
    <property type="term" value="F:histone H3K79 trimethyltransferase activity"/>
    <property type="evidence" value="ECO:0007669"/>
    <property type="project" value="UniProtKB-EC"/>
</dbReference>
<feature type="domain" description="DOT1" evidence="7">
    <location>
        <begin position="80"/>
        <end position="218"/>
    </location>
</feature>